<keyword evidence="2" id="KW-1185">Reference proteome</keyword>
<evidence type="ECO:0000313" key="2">
    <source>
        <dbReference type="Proteomes" id="UP000308600"/>
    </source>
</evidence>
<name>A0ACD3AGL5_9AGAR</name>
<reference evidence="1 2" key="1">
    <citation type="journal article" date="2019" name="Nat. Ecol. Evol.">
        <title>Megaphylogeny resolves global patterns of mushroom evolution.</title>
        <authorList>
            <person name="Varga T."/>
            <person name="Krizsan K."/>
            <person name="Foldi C."/>
            <person name="Dima B."/>
            <person name="Sanchez-Garcia M."/>
            <person name="Sanchez-Ramirez S."/>
            <person name="Szollosi G.J."/>
            <person name="Szarkandi J.G."/>
            <person name="Papp V."/>
            <person name="Albert L."/>
            <person name="Andreopoulos W."/>
            <person name="Angelini C."/>
            <person name="Antonin V."/>
            <person name="Barry K.W."/>
            <person name="Bougher N.L."/>
            <person name="Buchanan P."/>
            <person name="Buyck B."/>
            <person name="Bense V."/>
            <person name="Catcheside P."/>
            <person name="Chovatia M."/>
            <person name="Cooper J."/>
            <person name="Damon W."/>
            <person name="Desjardin D."/>
            <person name="Finy P."/>
            <person name="Geml J."/>
            <person name="Haridas S."/>
            <person name="Hughes K."/>
            <person name="Justo A."/>
            <person name="Karasinski D."/>
            <person name="Kautmanova I."/>
            <person name="Kiss B."/>
            <person name="Kocsube S."/>
            <person name="Kotiranta H."/>
            <person name="LaButti K.M."/>
            <person name="Lechner B.E."/>
            <person name="Liimatainen K."/>
            <person name="Lipzen A."/>
            <person name="Lukacs Z."/>
            <person name="Mihaltcheva S."/>
            <person name="Morgado L.N."/>
            <person name="Niskanen T."/>
            <person name="Noordeloos M.E."/>
            <person name="Ohm R.A."/>
            <person name="Ortiz-Santana B."/>
            <person name="Ovrebo C."/>
            <person name="Racz N."/>
            <person name="Riley R."/>
            <person name="Savchenko A."/>
            <person name="Shiryaev A."/>
            <person name="Soop K."/>
            <person name="Spirin V."/>
            <person name="Szebenyi C."/>
            <person name="Tomsovsky M."/>
            <person name="Tulloss R.E."/>
            <person name="Uehling J."/>
            <person name="Grigoriev I.V."/>
            <person name="Vagvolgyi C."/>
            <person name="Papp T."/>
            <person name="Martin F.M."/>
            <person name="Miettinen O."/>
            <person name="Hibbett D.S."/>
            <person name="Nagy L.G."/>
        </authorList>
    </citation>
    <scope>NUCLEOTIDE SEQUENCE [LARGE SCALE GENOMIC DNA]</scope>
    <source>
        <strain evidence="1 2">NL-1719</strain>
    </source>
</reference>
<accession>A0ACD3AGL5</accession>
<dbReference type="Proteomes" id="UP000308600">
    <property type="component" value="Unassembled WGS sequence"/>
</dbReference>
<proteinExistence type="predicted"/>
<organism evidence="1 2">
    <name type="scientific">Pluteus cervinus</name>
    <dbReference type="NCBI Taxonomy" id="181527"/>
    <lineage>
        <taxon>Eukaryota</taxon>
        <taxon>Fungi</taxon>
        <taxon>Dikarya</taxon>
        <taxon>Basidiomycota</taxon>
        <taxon>Agaricomycotina</taxon>
        <taxon>Agaricomycetes</taxon>
        <taxon>Agaricomycetidae</taxon>
        <taxon>Agaricales</taxon>
        <taxon>Pluteineae</taxon>
        <taxon>Pluteaceae</taxon>
        <taxon>Pluteus</taxon>
    </lineage>
</organism>
<evidence type="ECO:0000313" key="1">
    <source>
        <dbReference type="EMBL" id="TFK64580.1"/>
    </source>
</evidence>
<sequence>MIAPLANTRKGIKMRPPAYIRVSPIRLLFTGIWSARQDVNVSTRRLYEQVSSFHFFNMTCSYIQYPRTSALFVNVSDHIASSVPDHPNKLVPLALQRMLSPTSPQVKYHHPNISTPVVYVTTKVDDRYTVEVELTPYLSSFVTPPGGSSQLLQLVEPTLSGSTKTSTPQVTIVQGVSSVFPFRIMGSPRLSTDHSAENRYHSRTVSPVVKAHNKYELGVGAS</sequence>
<protein>
    <submittedName>
        <fullName evidence="1">Uncharacterized protein</fullName>
    </submittedName>
</protein>
<gene>
    <name evidence="1" type="ORF">BDN72DRAFT_881421</name>
</gene>
<dbReference type="EMBL" id="ML208469">
    <property type="protein sequence ID" value="TFK64580.1"/>
    <property type="molecule type" value="Genomic_DNA"/>
</dbReference>